<feature type="transmembrane region" description="Helical" evidence="8">
    <location>
        <begin position="84"/>
        <end position="103"/>
    </location>
</feature>
<sequence>MAYAFLALAILSEVAGTVSLRMATRGSGSWYAAVAVGYAVAFVMLALALDRGMGIGVAYGIWSASGVALTALLGRVLFAEAVSRTMACGIVLIIAGVLLVELGRPH</sequence>
<evidence type="ECO:0000256" key="2">
    <source>
        <dbReference type="ARBA" id="ARBA00022448"/>
    </source>
</evidence>
<evidence type="ECO:0000256" key="1">
    <source>
        <dbReference type="ARBA" id="ARBA00004651"/>
    </source>
</evidence>
<evidence type="ECO:0000256" key="7">
    <source>
        <dbReference type="RuleBase" id="RU003942"/>
    </source>
</evidence>
<protein>
    <submittedName>
        <fullName evidence="9">QacE family quaternary ammonium compound efflux SMR transporter</fullName>
    </submittedName>
</protein>
<organism evidence="9 10">
    <name type="scientific">Motilibacter deserti</name>
    <dbReference type="NCBI Taxonomy" id="2714956"/>
    <lineage>
        <taxon>Bacteria</taxon>
        <taxon>Bacillati</taxon>
        <taxon>Actinomycetota</taxon>
        <taxon>Actinomycetes</taxon>
        <taxon>Motilibacterales</taxon>
        <taxon>Motilibacteraceae</taxon>
        <taxon>Motilibacter</taxon>
    </lineage>
</organism>
<dbReference type="Proteomes" id="UP000800981">
    <property type="component" value="Unassembled WGS sequence"/>
</dbReference>
<evidence type="ECO:0000256" key="4">
    <source>
        <dbReference type="ARBA" id="ARBA00022692"/>
    </source>
</evidence>
<comment type="caution">
    <text evidence="9">The sequence shown here is derived from an EMBL/GenBank/DDBJ whole genome shotgun (WGS) entry which is preliminary data.</text>
</comment>
<name>A0ABX0GRE1_9ACTN</name>
<keyword evidence="6 8" id="KW-0472">Membrane</keyword>
<evidence type="ECO:0000313" key="9">
    <source>
        <dbReference type="EMBL" id="NHC12317.1"/>
    </source>
</evidence>
<dbReference type="InterPro" id="IPR037185">
    <property type="entry name" value="EmrE-like"/>
</dbReference>
<dbReference type="EMBL" id="JAANNP010000001">
    <property type="protein sequence ID" value="NHC12317.1"/>
    <property type="molecule type" value="Genomic_DNA"/>
</dbReference>
<dbReference type="RefSeq" id="WP_166276468.1">
    <property type="nucleotide sequence ID" value="NZ_JAANNP010000001.1"/>
</dbReference>
<dbReference type="PANTHER" id="PTHR30561">
    <property type="entry name" value="SMR FAMILY PROTON-DEPENDENT DRUG EFFLUX TRANSPORTER SUGE"/>
    <property type="match status" value="1"/>
</dbReference>
<evidence type="ECO:0000256" key="8">
    <source>
        <dbReference type="SAM" id="Phobius"/>
    </source>
</evidence>
<feature type="transmembrane region" description="Helical" evidence="8">
    <location>
        <begin position="29"/>
        <end position="49"/>
    </location>
</feature>
<comment type="similarity">
    <text evidence="7">Belongs to the drug/metabolite transporter (DMT) superfamily. Small multidrug resistance (SMR) (TC 2.A.7.1) family.</text>
</comment>
<dbReference type="Gene3D" id="1.10.3730.20">
    <property type="match status" value="1"/>
</dbReference>
<keyword evidence="10" id="KW-1185">Reference proteome</keyword>
<evidence type="ECO:0000313" key="10">
    <source>
        <dbReference type="Proteomes" id="UP000800981"/>
    </source>
</evidence>
<dbReference type="SUPFAM" id="SSF103481">
    <property type="entry name" value="Multidrug resistance efflux transporter EmrE"/>
    <property type="match status" value="1"/>
</dbReference>
<dbReference type="InterPro" id="IPR000390">
    <property type="entry name" value="Small_drug/metabolite_transptr"/>
</dbReference>
<dbReference type="PANTHER" id="PTHR30561:SF1">
    <property type="entry name" value="MULTIDRUG TRANSPORTER EMRE"/>
    <property type="match status" value="1"/>
</dbReference>
<keyword evidence="5 8" id="KW-1133">Transmembrane helix</keyword>
<accession>A0ABX0GRE1</accession>
<feature type="transmembrane region" description="Helical" evidence="8">
    <location>
        <begin position="56"/>
        <end position="78"/>
    </location>
</feature>
<evidence type="ECO:0000256" key="3">
    <source>
        <dbReference type="ARBA" id="ARBA00022475"/>
    </source>
</evidence>
<gene>
    <name evidence="9" type="ORF">G9H71_00790</name>
</gene>
<reference evidence="9 10" key="1">
    <citation type="submission" date="2020-03" db="EMBL/GenBank/DDBJ databases">
        <title>Two novel Motilibacter sp.</title>
        <authorList>
            <person name="Liu S."/>
        </authorList>
    </citation>
    <scope>NUCLEOTIDE SEQUENCE [LARGE SCALE GENOMIC DNA]</scope>
    <source>
        <strain evidence="9 10">E257</strain>
    </source>
</reference>
<evidence type="ECO:0000256" key="5">
    <source>
        <dbReference type="ARBA" id="ARBA00022989"/>
    </source>
</evidence>
<dbReference type="InterPro" id="IPR045324">
    <property type="entry name" value="Small_multidrug_res"/>
</dbReference>
<keyword evidence="2" id="KW-0813">Transport</keyword>
<comment type="subcellular location">
    <subcellularLocation>
        <location evidence="1 7">Cell membrane</location>
        <topology evidence="1 7">Multi-pass membrane protein</topology>
    </subcellularLocation>
</comment>
<evidence type="ECO:0000256" key="6">
    <source>
        <dbReference type="ARBA" id="ARBA00023136"/>
    </source>
</evidence>
<keyword evidence="4 7" id="KW-0812">Transmembrane</keyword>
<dbReference type="Pfam" id="PF00893">
    <property type="entry name" value="Multi_Drug_Res"/>
    <property type="match status" value="1"/>
</dbReference>
<proteinExistence type="inferred from homology"/>
<keyword evidence="3" id="KW-1003">Cell membrane</keyword>